<evidence type="ECO:0000313" key="9">
    <source>
        <dbReference type="Proteomes" id="UP000184076"/>
    </source>
</evidence>
<dbReference type="InterPro" id="IPR027596">
    <property type="entry name" value="AmmeMemoSam_rS"/>
</dbReference>
<dbReference type="SFLD" id="SFLDS00029">
    <property type="entry name" value="Radical_SAM"/>
    <property type="match status" value="1"/>
</dbReference>
<keyword evidence="8" id="KW-0456">Lyase</keyword>
<feature type="binding site" evidence="6">
    <location>
        <position position="86"/>
    </location>
    <ligand>
        <name>[4Fe-4S] cluster</name>
        <dbReference type="ChEBI" id="CHEBI:49883"/>
        <note>4Fe-4S-S-AdoMet</note>
    </ligand>
</feature>
<keyword evidence="4 6" id="KW-0408">Iron</keyword>
<keyword evidence="9" id="KW-1185">Reference proteome</keyword>
<keyword evidence="3 6" id="KW-0479">Metal-binding</keyword>
<sequence>MKEARFYEKLEDGAVRCALCSHRCVIKAGRTGICGVRRNENGTLFSLVYGRLIAANVDPIEKKPLFHFQPGTRSYSIATVGCNFRCLFCQNADISQSPREHGTIYGRETPPEKVVEEALKTHCASISYTYTEPTIFMEYALDVASRAKSAGLTNVFVTNGFMSPEALEALAPVLDAANVDLKSFRDRFYRDQCGARLEPVLESLRTLKRLGVWVEVTTLIIPGLNDDPEELRELARFVVSLGPETPWHVTRFHPTYKLTDRRATPVETLQKARRIGLDAGLHYVYTGNIPGDEGENTLCPGCKAPVLQRFGFSMRNVGLRDGHCTACGRKIAGVDLP</sequence>
<keyword evidence="5 6" id="KW-0411">Iron-sulfur</keyword>
<dbReference type="InterPro" id="IPR016431">
    <property type="entry name" value="Pyrv-formate_lyase-activ_prd"/>
</dbReference>
<dbReference type="Proteomes" id="UP000184076">
    <property type="component" value="Unassembled WGS sequence"/>
</dbReference>
<evidence type="ECO:0000256" key="2">
    <source>
        <dbReference type="ARBA" id="ARBA00022691"/>
    </source>
</evidence>
<dbReference type="InterPro" id="IPR007197">
    <property type="entry name" value="rSAM"/>
</dbReference>
<dbReference type="PANTHER" id="PTHR30352">
    <property type="entry name" value="PYRUVATE FORMATE-LYASE-ACTIVATING ENZYME"/>
    <property type="match status" value="1"/>
</dbReference>
<reference evidence="9" key="1">
    <citation type="submission" date="2016-11" db="EMBL/GenBank/DDBJ databases">
        <authorList>
            <person name="Varghese N."/>
            <person name="Submissions S."/>
        </authorList>
    </citation>
    <scope>NUCLEOTIDE SEQUENCE [LARGE SCALE GENOMIC DNA]</scope>
    <source>
        <strain evidence="9">DSM 9756</strain>
    </source>
</reference>
<dbReference type="RefSeq" id="WP_073038790.1">
    <property type="nucleotide sequence ID" value="NZ_FQVB01000017.1"/>
</dbReference>
<gene>
    <name evidence="8" type="ORF">SAMN02745206_01942</name>
</gene>
<evidence type="ECO:0000256" key="1">
    <source>
        <dbReference type="ARBA" id="ARBA00022485"/>
    </source>
</evidence>
<organism evidence="8 9">
    <name type="scientific">Desulfacinum infernum DSM 9756</name>
    <dbReference type="NCBI Taxonomy" id="1121391"/>
    <lineage>
        <taxon>Bacteria</taxon>
        <taxon>Pseudomonadati</taxon>
        <taxon>Thermodesulfobacteriota</taxon>
        <taxon>Syntrophobacteria</taxon>
        <taxon>Syntrophobacterales</taxon>
        <taxon>Syntrophobacteraceae</taxon>
        <taxon>Desulfacinum</taxon>
    </lineage>
</organism>
<evidence type="ECO:0000256" key="4">
    <source>
        <dbReference type="ARBA" id="ARBA00023004"/>
    </source>
</evidence>
<proteinExistence type="predicted"/>
<dbReference type="Pfam" id="PF04055">
    <property type="entry name" value="Radical_SAM"/>
    <property type="match status" value="1"/>
</dbReference>
<dbReference type="SMART" id="SM00729">
    <property type="entry name" value="Elp3"/>
    <property type="match status" value="1"/>
</dbReference>
<evidence type="ECO:0000256" key="3">
    <source>
        <dbReference type="ARBA" id="ARBA00022723"/>
    </source>
</evidence>
<dbReference type="InterPro" id="IPR058240">
    <property type="entry name" value="rSAM_sf"/>
</dbReference>
<keyword evidence="1" id="KW-0004">4Fe-4S</keyword>
<keyword evidence="8" id="KW-0670">Pyruvate</keyword>
<dbReference type="EMBL" id="FQVB01000017">
    <property type="protein sequence ID" value="SHF41824.1"/>
    <property type="molecule type" value="Genomic_DNA"/>
</dbReference>
<feature type="binding site" evidence="6">
    <location>
        <position position="89"/>
    </location>
    <ligand>
        <name>[4Fe-4S] cluster</name>
        <dbReference type="ChEBI" id="CHEBI:49883"/>
        <note>4Fe-4S-S-AdoMet</note>
    </ligand>
</feature>
<evidence type="ECO:0000313" key="8">
    <source>
        <dbReference type="EMBL" id="SHF41824.1"/>
    </source>
</evidence>
<dbReference type="Gene3D" id="3.20.20.70">
    <property type="entry name" value="Aldolase class I"/>
    <property type="match status" value="1"/>
</dbReference>
<dbReference type="PROSITE" id="PS51918">
    <property type="entry name" value="RADICAL_SAM"/>
    <property type="match status" value="1"/>
</dbReference>
<feature type="domain" description="Radical SAM core" evidence="7">
    <location>
        <begin position="67"/>
        <end position="278"/>
    </location>
</feature>
<evidence type="ECO:0000259" key="7">
    <source>
        <dbReference type="PROSITE" id="PS51918"/>
    </source>
</evidence>
<dbReference type="InterPro" id="IPR034457">
    <property type="entry name" value="Organic_radical-activating"/>
</dbReference>
<dbReference type="SFLD" id="SFLDG01101">
    <property type="entry name" value="Uncharacterised_Radical_SAM_Su"/>
    <property type="match status" value="1"/>
</dbReference>
<evidence type="ECO:0000256" key="5">
    <source>
        <dbReference type="ARBA" id="ARBA00023014"/>
    </source>
</evidence>
<dbReference type="InterPro" id="IPR006638">
    <property type="entry name" value="Elp3/MiaA/NifB-like_rSAM"/>
</dbReference>
<name>A0A1M5BGX2_9BACT</name>
<dbReference type="NCBIfam" id="TIGR04337">
    <property type="entry name" value="AmmeMemoSam_rS"/>
    <property type="match status" value="1"/>
</dbReference>
<dbReference type="GO" id="GO:0016829">
    <property type="term" value="F:lyase activity"/>
    <property type="evidence" value="ECO:0007669"/>
    <property type="project" value="UniProtKB-KW"/>
</dbReference>
<dbReference type="OrthoDB" id="9778883at2"/>
<dbReference type="STRING" id="1121391.SAMN02745206_01942"/>
<dbReference type="PIRSF" id="PIRSF004869">
    <property type="entry name" value="PflX_prd"/>
    <property type="match status" value="1"/>
</dbReference>
<dbReference type="GO" id="GO:0046872">
    <property type="term" value="F:metal ion binding"/>
    <property type="evidence" value="ECO:0007669"/>
    <property type="project" value="UniProtKB-KW"/>
</dbReference>
<dbReference type="GO" id="GO:0051539">
    <property type="term" value="F:4 iron, 4 sulfur cluster binding"/>
    <property type="evidence" value="ECO:0007669"/>
    <property type="project" value="UniProtKB-KW"/>
</dbReference>
<feature type="binding site" evidence="6">
    <location>
        <position position="82"/>
    </location>
    <ligand>
        <name>[4Fe-4S] cluster</name>
        <dbReference type="ChEBI" id="CHEBI:49883"/>
        <note>4Fe-4S-S-AdoMet</note>
    </ligand>
</feature>
<evidence type="ECO:0000256" key="6">
    <source>
        <dbReference type="PIRSR" id="PIRSR004869-50"/>
    </source>
</evidence>
<dbReference type="SUPFAM" id="SSF102114">
    <property type="entry name" value="Radical SAM enzymes"/>
    <property type="match status" value="1"/>
</dbReference>
<keyword evidence="2 6" id="KW-0949">S-adenosyl-L-methionine</keyword>
<protein>
    <submittedName>
        <fullName evidence="8">Pyruvate formate lyase activating enzyme</fullName>
    </submittedName>
</protein>
<accession>A0A1M5BGX2</accession>
<dbReference type="PANTHER" id="PTHR30352:SF5">
    <property type="entry name" value="PYRUVATE FORMATE-LYASE 1-ACTIVATING ENZYME"/>
    <property type="match status" value="1"/>
</dbReference>
<comment type="cofactor">
    <cofactor evidence="6">
        <name>[4Fe-4S] cluster</name>
        <dbReference type="ChEBI" id="CHEBI:49883"/>
    </cofactor>
    <text evidence="6">Binds 1 [4Fe-4S] cluster. The cluster is coordinated with 3 cysteines and an exchangeable S-adenosyl-L-methionine.</text>
</comment>
<dbReference type="InterPro" id="IPR013785">
    <property type="entry name" value="Aldolase_TIM"/>
</dbReference>
<dbReference type="AlphaFoldDB" id="A0A1M5BGX2"/>
<dbReference type="CDD" id="cd01335">
    <property type="entry name" value="Radical_SAM"/>
    <property type="match status" value="1"/>
</dbReference>